<comment type="caution">
    <text evidence="1">The sequence shown here is derived from an EMBL/GenBank/DDBJ whole genome shotgun (WGS) entry which is preliminary data.</text>
</comment>
<dbReference type="AlphaFoldDB" id="A0AB35TZ89"/>
<dbReference type="Proteomes" id="UP001286174">
    <property type="component" value="Unassembled WGS sequence"/>
</dbReference>
<name>A0AB35TZ89_9FIRM</name>
<organism evidence="1 2">
    <name type="scientific">Grylomicrobium aquisgranensis</name>
    <dbReference type="NCBI Taxonomy" id="2926318"/>
    <lineage>
        <taxon>Bacteria</taxon>
        <taxon>Bacillati</taxon>
        <taxon>Bacillota</taxon>
        <taxon>Erysipelotrichia</taxon>
        <taxon>Erysipelotrichales</taxon>
        <taxon>Erysipelotrichaceae</taxon>
        <taxon>Grylomicrobium</taxon>
    </lineage>
</organism>
<protein>
    <recommendedName>
        <fullName evidence="3">Sigma-70 family RNA polymerase sigma factor</fullName>
    </recommendedName>
</protein>
<evidence type="ECO:0000313" key="1">
    <source>
        <dbReference type="EMBL" id="MDX8418583.1"/>
    </source>
</evidence>
<dbReference type="EMBL" id="JALBUR010000001">
    <property type="protein sequence ID" value="MDX8418583.1"/>
    <property type="molecule type" value="Genomic_DNA"/>
</dbReference>
<accession>A0AB35TZ89</accession>
<gene>
    <name evidence="1" type="ORF">MOZ60_00580</name>
</gene>
<keyword evidence="2" id="KW-1185">Reference proteome</keyword>
<sequence>MTMDSECTDQYTFAYFKKACHGYFNDLGRLQQLQLHRRQLIHNAEGVHSVDLTKVMGKDNHQPSSDPRLEIMHQKDLTEQEIQQVLGRIQYIITVLENIPDPGCRALLWRAYVQRKPVNLLASHLSLSTDYVLKLLKEEVRASLKKMQNHDALQQRNAVVSTCENEKPEENSL</sequence>
<evidence type="ECO:0008006" key="3">
    <source>
        <dbReference type="Google" id="ProtNLM"/>
    </source>
</evidence>
<reference evidence="1 2" key="1">
    <citation type="submission" date="2022-03" db="EMBL/GenBank/DDBJ databases">
        <title>Novel taxa within the pig intestine.</title>
        <authorList>
            <person name="Wylensek D."/>
            <person name="Bishof K."/>
            <person name="Afrizal A."/>
            <person name="Clavel T."/>
        </authorList>
    </citation>
    <scope>NUCLEOTIDE SEQUENCE [LARGE SCALE GENOMIC DNA]</scope>
    <source>
        <strain evidence="1 2">CLA-KB-P133</strain>
    </source>
</reference>
<dbReference type="RefSeq" id="WP_135358277.1">
    <property type="nucleotide sequence ID" value="NZ_JALBUR010000001.1"/>
</dbReference>
<proteinExistence type="predicted"/>
<evidence type="ECO:0000313" key="2">
    <source>
        <dbReference type="Proteomes" id="UP001286174"/>
    </source>
</evidence>